<accession>A0ABN9VXH2</accession>
<dbReference type="Proteomes" id="UP001189429">
    <property type="component" value="Unassembled WGS sequence"/>
</dbReference>
<organism evidence="2 3">
    <name type="scientific">Prorocentrum cordatum</name>
    <dbReference type="NCBI Taxonomy" id="2364126"/>
    <lineage>
        <taxon>Eukaryota</taxon>
        <taxon>Sar</taxon>
        <taxon>Alveolata</taxon>
        <taxon>Dinophyceae</taxon>
        <taxon>Prorocentrales</taxon>
        <taxon>Prorocentraceae</taxon>
        <taxon>Prorocentrum</taxon>
    </lineage>
</organism>
<dbReference type="SUPFAM" id="SSF47473">
    <property type="entry name" value="EF-hand"/>
    <property type="match status" value="1"/>
</dbReference>
<dbReference type="InterPro" id="IPR011992">
    <property type="entry name" value="EF-hand-dom_pair"/>
</dbReference>
<gene>
    <name evidence="2" type="ORF">PCOR1329_LOCUS62135</name>
</gene>
<protein>
    <recommendedName>
        <fullName evidence="1">EF-hand domain-containing protein</fullName>
    </recommendedName>
</protein>
<feature type="domain" description="EF-hand" evidence="1">
    <location>
        <begin position="360"/>
        <end position="395"/>
    </location>
</feature>
<evidence type="ECO:0000313" key="3">
    <source>
        <dbReference type="Proteomes" id="UP001189429"/>
    </source>
</evidence>
<evidence type="ECO:0000259" key="1">
    <source>
        <dbReference type="PROSITE" id="PS50222"/>
    </source>
</evidence>
<dbReference type="EMBL" id="CAUYUJ010017837">
    <property type="protein sequence ID" value="CAK0878339.1"/>
    <property type="molecule type" value="Genomic_DNA"/>
</dbReference>
<proteinExistence type="predicted"/>
<keyword evidence="3" id="KW-1185">Reference proteome</keyword>
<evidence type="ECO:0000313" key="2">
    <source>
        <dbReference type="EMBL" id="CAK0878339.1"/>
    </source>
</evidence>
<reference evidence="2" key="1">
    <citation type="submission" date="2023-10" db="EMBL/GenBank/DDBJ databases">
        <authorList>
            <person name="Chen Y."/>
            <person name="Shah S."/>
            <person name="Dougan E. K."/>
            <person name="Thang M."/>
            <person name="Chan C."/>
        </authorList>
    </citation>
    <scope>NUCLEOTIDE SEQUENCE [LARGE SCALE GENOMIC DNA]</scope>
</reference>
<comment type="caution">
    <text evidence="2">The sequence shown here is derived from an EMBL/GenBank/DDBJ whole genome shotgun (WGS) entry which is preliminary data.</text>
</comment>
<dbReference type="Pfam" id="PF13499">
    <property type="entry name" value="EF-hand_7"/>
    <property type="match status" value="1"/>
</dbReference>
<dbReference type="InterPro" id="IPR002048">
    <property type="entry name" value="EF_hand_dom"/>
</dbReference>
<dbReference type="PROSITE" id="PS50222">
    <property type="entry name" value="EF_HAND_2"/>
    <property type="match status" value="1"/>
</dbReference>
<name>A0ABN9VXH2_9DINO</name>
<dbReference type="CDD" id="cd00051">
    <property type="entry name" value="EFh"/>
    <property type="match status" value="1"/>
</dbReference>
<dbReference type="Gene3D" id="1.10.238.10">
    <property type="entry name" value="EF-hand"/>
    <property type="match status" value="1"/>
</dbReference>
<dbReference type="SMART" id="SM00054">
    <property type="entry name" value="EFh"/>
    <property type="match status" value="1"/>
</dbReference>
<sequence>MATLTASVHATQEVTSKLELKMADAKNETDQRFEALGAQLLLLQSRNVLTEDVYGGMADGNSSGMVDGTSIGLVADGINFIGEKLTEEASAQASASAAASTAARSRNIQASKVIESANEQGANNFYDQFRAQPPQWRDLRTNSLDKFWVGRDLPVDGRKRSCAISKCSTICNVALVSQQAWKPETKIACNPYQESGIPPEPAETLPGLAQALLQCLRSLPLLSQYFDVSGMRFFDFAGLHSCDGESIAAAVAHLSPLAFNLGMIAGLRWAIPVGVLANSDRIYLPVNARSVEAGEIDHVIAPPLSDAGLKPLLLVHGIAGATFIFLRAHRKWGNGKFPGSGALSMAEVELALRVFISRPPTEPELIDVFASIDTDFDGTVQFSEFLQLMSLVQARKDTYSRRGQLSGFAMLSDGCSWQVLRFGSGPR</sequence>